<dbReference type="PANTHER" id="PTHR21015:SF22">
    <property type="entry name" value="GLYCOSYLTRANSFERASE"/>
    <property type="match status" value="1"/>
</dbReference>
<sequence length="351" mass="36728">MGRPVGYYVHHQGIGHWHRACAIAAAMDRPCTLIGTFADVDTAGAPGPVIDLPDDRLPDDPISGFDGLDGEADRPQGLHYAPLRHPGIRARMARIAAWAAEADPVLMVVDVSVEVALFARLLSLPTIVVRLAGTRTDPPHREAFRSASRLLAPFPEALDGDRVPDWVRAKTAYAGFLGQGPASGPSCEDDGRIVVVFGRGGAGGSLPALAAAARAVPERPWHVLGPVSGEGAVPPNLHLHGWVDDVDAHLGSAALVVGGGGDGLVAAVAAHAKRFVCLPEPRAYDEQRDKALALQRLGAALVHEGWPDAALWPDLVRTGLALDPTAIGALSDPDAVRRCAALIDTIAQGLE</sequence>
<accession>A0ABQ4TW74</accession>
<name>A0ABQ4TW74_9HYPH</name>
<protein>
    <recommendedName>
        <fullName evidence="3">Glycosyltransferase</fullName>
    </recommendedName>
</protein>
<keyword evidence="2" id="KW-1185">Reference proteome</keyword>
<proteinExistence type="predicted"/>
<reference evidence="1" key="1">
    <citation type="journal article" date="2021" name="Front. Microbiol.">
        <title>Comprehensive Comparative Genomics and Phenotyping of Methylobacterium Species.</title>
        <authorList>
            <person name="Alessa O."/>
            <person name="Ogura Y."/>
            <person name="Fujitani Y."/>
            <person name="Takami H."/>
            <person name="Hayashi T."/>
            <person name="Sahin N."/>
            <person name="Tani A."/>
        </authorList>
    </citation>
    <scope>NUCLEOTIDE SEQUENCE</scope>
    <source>
        <strain evidence="1">DSM 23632</strain>
    </source>
</reference>
<dbReference type="RefSeq" id="WP_238180883.1">
    <property type="nucleotide sequence ID" value="NZ_BPRB01000021.1"/>
</dbReference>
<organism evidence="1 2">
    <name type="scientific">Methylobacterium trifolii</name>
    <dbReference type="NCBI Taxonomy" id="1003092"/>
    <lineage>
        <taxon>Bacteria</taxon>
        <taxon>Pseudomonadati</taxon>
        <taxon>Pseudomonadota</taxon>
        <taxon>Alphaproteobacteria</taxon>
        <taxon>Hyphomicrobiales</taxon>
        <taxon>Methylobacteriaceae</taxon>
        <taxon>Methylobacterium</taxon>
    </lineage>
</organism>
<evidence type="ECO:0000313" key="2">
    <source>
        <dbReference type="Proteomes" id="UP001055057"/>
    </source>
</evidence>
<evidence type="ECO:0008006" key="3">
    <source>
        <dbReference type="Google" id="ProtNLM"/>
    </source>
</evidence>
<dbReference type="EMBL" id="BPRB01000021">
    <property type="protein sequence ID" value="GJE58252.1"/>
    <property type="molecule type" value="Genomic_DNA"/>
</dbReference>
<dbReference type="Gene3D" id="3.40.50.2000">
    <property type="entry name" value="Glycogen Phosphorylase B"/>
    <property type="match status" value="1"/>
</dbReference>
<dbReference type="SUPFAM" id="SSF53756">
    <property type="entry name" value="UDP-Glycosyltransferase/glycogen phosphorylase"/>
    <property type="match status" value="1"/>
</dbReference>
<evidence type="ECO:0000313" key="1">
    <source>
        <dbReference type="EMBL" id="GJE58252.1"/>
    </source>
</evidence>
<reference evidence="1" key="2">
    <citation type="submission" date="2021-08" db="EMBL/GenBank/DDBJ databases">
        <authorList>
            <person name="Tani A."/>
            <person name="Ola A."/>
            <person name="Ogura Y."/>
            <person name="Katsura K."/>
            <person name="Hayashi T."/>
        </authorList>
    </citation>
    <scope>NUCLEOTIDE SEQUENCE</scope>
    <source>
        <strain evidence="1">DSM 23632</strain>
    </source>
</reference>
<dbReference type="Proteomes" id="UP001055057">
    <property type="component" value="Unassembled WGS sequence"/>
</dbReference>
<comment type="caution">
    <text evidence="1">The sequence shown here is derived from an EMBL/GenBank/DDBJ whole genome shotgun (WGS) entry which is preliminary data.</text>
</comment>
<dbReference type="PANTHER" id="PTHR21015">
    <property type="entry name" value="UDP-N-ACETYLGLUCOSAMINE--N-ACETYLMURAMYL-(PENTAPEPTIDE) PYROPHOSPHORYL-UNDECAPRENOL N-ACETYLGLUCOSAMINE TRANSFERASE 1"/>
    <property type="match status" value="1"/>
</dbReference>
<gene>
    <name evidence="1" type="ORF">MPOCJGCO_0331</name>
</gene>